<dbReference type="AlphaFoldDB" id="A0AA88RW26"/>
<dbReference type="InterPro" id="IPR018124">
    <property type="entry name" value="Calret/calnex_CS"/>
</dbReference>
<feature type="chain" id="PRO_5041516047" description="Calreticulin" evidence="11">
    <location>
        <begin position="20"/>
        <end position="608"/>
    </location>
</feature>
<keyword evidence="8" id="KW-0862">Zinc</keyword>
<feature type="compositionally biased region" description="Low complexity" evidence="12">
    <location>
        <begin position="555"/>
        <end position="573"/>
    </location>
</feature>
<feature type="signal peptide" evidence="11">
    <location>
        <begin position="1"/>
        <end position="19"/>
    </location>
</feature>
<keyword evidence="9" id="KW-0106">Calcium</keyword>
<comment type="similarity">
    <text evidence="2 11">Belongs to the calreticulin family.</text>
</comment>
<feature type="region of interest" description="Disordered" evidence="12">
    <location>
        <begin position="522"/>
        <end position="608"/>
    </location>
</feature>
<keyword evidence="5" id="KW-0430">Lectin</keyword>
<evidence type="ECO:0000256" key="2">
    <source>
        <dbReference type="ARBA" id="ARBA00010983"/>
    </source>
</evidence>
<keyword evidence="7 11" id="KW-0256">Endoplasmic reticulum</keyword>
<dbReference type="GO" id="GO:0006457">
    <property type="term" value="P:protein folding"/>
    <property type="evidence" value="ECO:0007669"/>
    <property type="project" value="InterPro"/>
</dbReference>
<dbReference type="InterPro" id="IPR013320">
    <property type="entry name" value="ConA-like_dom_sf"/>
</dbReference>
<comment type="subcellular location">
    <subcellularLocation>
        <location evidence="1">Endoplasmic reticulum lumen</location>
    </subcellularLocation>
</comment>
<evidence type="ECO:0000256" key="7">
    <source>
        <dbReference type="ARBA" id="ARBA00022824"/>
    </source>
</evidence>
<evidence type="ECO:0000256" key="4">
    <source>
        <dbReference type="ARBA" id="ARBA00022729"/>
    </source>
</evidence>
<evidence type="ECO:0000256" key="3">
    <source>
        <dbReference type="ARBA" id="ARBA00022723"/>
    </source>
</evidence>
<reference evidence="13" key="1">
    <citation type="submission" date="2022-12" db="EMBL/GenBank/DDBJ databases">
        <title>Draft genome assemblies for two species of Escallonia (Escalloniales).</title>
        <authorList>
            <person name="Chanderbali A."/>
            <person name="Dervinis C."/>
            <person name="Anghel I."/>
            <person name="Soltis D."/>
            <person name="Soltis P."/>
            <person name="Zapata F."/>
        </authorList>
    </citation>
    <scope>NUCLEOTIDE SEQUENCE</scope>
    <source>
        <strain evidence="13">UCBG92.1500</strain>
        <tissue evidence="13">Leaf</tissue>
    </source>
</reference>
<dbReference type="Proteomes" id="UP001187471">
    <property type="component" value="Unassembled WGS sequence"/>
</dbReference>
<dbReference type="GO" id="GO:0030246">
    <property type="term" value="F:carbohydrate binding"/>
    <property type="evidence" value="ECO:0007669"/>
    <property type="project" value="UniProtKB-KW"/>
</dbReference>
<name>A0AA88RW26_9ASTE</name>
<dbReference type="Gene3D" id="2.10.250.10">
    <property type="entry name" value="Calreticulin/calnexin, P domain"/>
    <property type="match status" value="1"/>
</dbReference>
<evidence type="ECO:0000256" key="9">
    <source>
        <dbReference type="ARBA" id="ARBA00022837"/>
    </source>
</evidence>
<dbReference type="GO" id="GO:0005788">
    <property type="term" value="C:endoplasmic reticulum lumen"/>
    <property type="evidence" value="ECO:0007669"/>
    <property type="project" value="UniProtKB-SubCell"/>
</dbReference>
<evidence type="ECO:0000313" key="14">
    <source>
        <dbReference type="Proteomes" id="UP001187471"/>
    </source>
</evidence>
<keyword evidence="14" id="KW-1185">Reference proteome</keyword>
<keyword evidence="4 11" id="KW-0732">Signal</keyword>
<dbReference type="Pfam" id="PF00262">
    <property type="entry name" value="Calreticulin"/>
    <property type="match status" value="3"/>
</dbReference>
<evidence type="ECO:0000313" key="13">
    <source>
        <dbReference type="EMBL" id="KAK2990696.1"/>
    </source>
</evidence>
<dbReference type="GO" id="GO:0036503">
    <property type="term" value="P:ERAD pathway"/>
    <property type="evidence" value="ECO:0007669"/>
    <property type="project" value="TreeGrafter"/>
</dbReference>
<evidence type="ECO:0008006" key="15">
    <source>
        <dbReference type="Google" id="ProtNLM"/>
    </source>
</evidence>
<protein>
    <recommendedName>
        <fullName evidence="15">Calreticulin</fullName>
    </recommendedName>
</protein>
<dbReference type="PANTHER" id="PTHR11073:SF45">
    <property type="entry name" value="CALRETICULIN-3"/>
    <property type="match status" value="1"/>
</dbReference>
<evidence type="ECO:0000256" key="1">
    <source>
        <dbReference type="ARBA" id="ARBA00004319"/>
    </source>
</evidence>
<evidence type="ECO:0000256" key="6">
    <source>
        <dbReference type="ARBA" id="ARBA00022737"/>
    </source>
</evidence>
<dbReference type="GO" id="GO:0051082">
    <property type="term" value="F:unfolded protein binding"/>
    <property type="evidence" value="ECO:0007669"/>
    <property type="project" value="InterPro"/>
</dbReference>
<keyword evidence="6" id="KW-0677">Repeat</keyword>
<accession>A0AA88RW26</accession>
<proteinExistence type="inferred from homology"/>
<dbReference type="SUPFAM" id="SSF63887">
    <property type="entry name" value="P-domain of calnexin/calreticulin"/>
    <property type="match status" value="1"/>
</dbReference>
<organism evidence="13 14">
    <name type="scientific">Escallonia rubra</name>
    <dbReference type="NCBI Taxonomy" id="112253"/>
    <lineage>
        <taxon>Eukaryota</taxon>
        <taxon>Viridiplantae</taxon>
        <taxon>Streptophyta</taxon>
        <taxon>Embryophyta</taxon>
        <taxon>Tracheophyta</taxon>
        <taxon>Spermatophyta</taxon>
        <taxon>Magnoliopsida</taxon>
        <taxon>eudicotyledons</taxon>
        <taxon>Gunneridae</taxon>
        <taxon>Pentapetalae</taxon>
        <taxon>asterids</taxon>
        <taxon>campanulids</taxon>
        <taxon>Escalloniales</taxon>
        <taxon>Escalloniaceae</taxon>
        <taxon>Escallonia</taxon>
    </lineage>
</organism>
<dbReference type="InterPro" id="IPR001580">
    <property type="entry name" value="Calret/calnex"/>
</dbReference>
<evidence type="ECO:0000256" key="8">
    <source>
        <dbReference type="ARBA" id="ARBA00022833"/>
    </source>
</evidence>
<evidence type="ECO:0000256" key="5">
    <source>
        <dbReference type="ARBA" id="ARBA00022734"/>
    </source>
</evidence>
<keyword evidence="10 11" id="KW-0143">Chaperone</keyword>
<dbReference type="PROSITE" id="PS00803">
    <property type="entry name" value="CALRETICULIN_1"/>
    <property type="match status" value="1"/>
</dbReference>
<evidence type="ECO:0000256" key="11">
    <source>
        <dbReference type="RuleBase" id="RU362126"/>
    </source>
</evidence>
<dbReference type="InterPro" id="IPR009033">
    <property type="entry name" value="Calreticulin/calnexin_P_dom_sf"/>
</dbReference>
<dbReference type="SUPFAM" id="SSF49899">
    <property type="entry name" value="Concanavalin A-like lectins/glucanases"/>
    <property type="match status" value="2"/>
</dbReference>
<keyword evidence="3" id="KW-0479">Metal-binding</keyword>
<feature type="compositionally biased region" description="Basic and acidic residues" evidence="12">
    <location>
        <begin position="522"/>
        <end position="540"/>
    </location>
</feature>
<dbReference type="PANTHER" id="PTHR11073">
    <property type="entry name" value="CALRETICULIN AND CALNEXIN"/>
    <property type="match status" value="1"/>
</dbReference>
<dbReference type="GO" id="GO:0005509">
    <property type="term" value="F:calcium ion binding"/>
    <property type="evidence" value="ECO:0007669"/>
    <property type="project" value="InterPro"/>
</dbReference>
<evidence type="ECO:0000256" key="10">
    <source>
        <dbReference type="ARBA" id="ARBA00023186"/>
    </source>
</evidence>
<dbReference type="EMBL" id="JAVXUO010000628">
    <property type="protein sequence ID" value="KAK2990696.1"/>
    <property type="molecule type" value="Genomic_DNA"/>
</dbReference>
<gene>
    <name evidence="13" type="ORF">RJ640_026584</name>
</gene>
<dbReference type="FunFam" id="2.10.250.10:FF:000002">
    <property type="entry name" value="Calreticulin"/>
    <property type="match status" value="1"/>
</dbReference>
<dbReference type="GO" id="GO:0005789">
    <property type="term" value="C:endoplasmic reticulum membrane"/>
    <property type="evidence" value="ECO:0007669"/>
    <property type="project" value="TreeGrafter"/>
</dbReference>
<evidence type="ECO:0000256" key="12">
    <source>
        <dbReference type="SAM" id="MobiDB-lite"/>
    </source>
</evidence>
<dbReference type="Gene3D" id="2.60.120.200">
    <property type="match status" value="2"/>
</dbReference>
<comment type="caution">
    <text evidence="13">The sequence shown here is derived from an EMBL/GenBank/DDBJ whole genome shotgun (WGS) entry which is preliminary data.</text>
</comment>
<sequence length="608" mass="70098">MEALIKLLFLLLTLHTVFLTDFVYSEVIFEERFEVLNLIYLLMSLFGKKEGWTSRWVVSDWKRVEGKAGTFKHTAGKWSADPDDKVWTVRHHVSSFYYPKTYIDAKHYAISAKIPEFNNRDRTLVFQYSIKFEQDIECGGGYIKLLSGYVNQKKFGGDTPYSNSKEAMTGDKLSNRCKSLRAVMAAVLVVECTLDRSFLVVIKDRWWFAMGSDGVAGSRLQGCFTGKFHKDQVLPPIVSTRVKIVASLQRCKIVESWKFHKLINYAMPVLDIENLYAEKYGRGLQILMFGPDLCSTQTKKLHVIFSYQGQNYPIKKDLQCETDKLTHFYTFILRPDATYSVLVDNRERETGSLYTDWDILPPRKIKDFKAKKPADWEDREYIDDPNAVKPEGYDSIPAEIPDPKAKKPAYWDEEDDGIWRPPKIPNPAYRGPWKRKKIKNPNYKGKWKTPWIDNPEFEDDPDLYVLKPIKYVGIEVWQVKAGSVYDNILICDDPQYAKEVVEEIWARNREIEKEAFEEAEKVRRAQEEEDGKRAKEEGGTRKSSRRRRREGPGLIIITSSSSADSIDSNVSSTNYHASHKRHITETVDSEGAGNSSKRPCAGWSAFDP</sequence>